<dbReference type="PRINTS" id="PR00071">
    <property type="entry name" value="HMGCOARDTASE"/>
</dbReference>
<dbReference type="Gene3D" id="3.90.770.10">
    <property type="entry name" value="3-hydroxy-3-methylglutaryl-coenzyme A Reductase, Chain A, domain 2"/>
    <property type="match status" value="2"/>
</dbReference>
<evidence type="ECO:0000313" key="4">
    <source>
        <dbReference type="EMBL" id="KIP52639.1"/>
    </source>
</evidence>
<evidence type="ECO:0000256" key="2">
    <source>
        <dbReference type="ARBA" id="ARBA00023002"/>
    </source>
</evidence>
<dbReference type="InterPro" id="IPR023074">
    <property type="entry name" value="HMG_CoA_Rdtase_cat_sf"/>
</dbReference>
<dbReference type="PANTHER" id="PTHR10572:SF24">
    <property type="entry name" value="3-HYDROXY-3-METHYLGLUTARYL-COENZYME A REDUCTASE"/>
    <property type="match status" value="1"/>
</dbReference>
<dbReference type="PROSITE" id="PS00066">
    <property type="entry name" value="HMG_COA_REDUCTASE_1"/>
    <property type="match status" value="1"/>
</dbReference>
<dbReference type="SUPFAM" id="SSF55035">
    <property type="entry name" value="NAD-binding domain of HMG-CoA reductase"/>
    <property type="match status" value="1"/>
</dbReference>
<comment type="similarity">
    <text evidence="1 3">Belongs to the HMG-CoA reductase family.</text>
</comment>
<dbReference type="EC" id="1.1.1.88" evidence="3"/>
<dbReference type="PROSITE" id="PS50065">
    <property type="entry name" value="HMG_COA_REDUCTASE_4"/>
    <property type="match status" value="1"/>
</dbReference>
<dbReference type="Proteomes" id="UP000032120">
    <property type="component" value="Unassembled WGS sequence"/>
</dbReference>
<evidence type="ECO:0000256" key="3">
    <source>
        <dbReference type="RuleBase" id="RU361219"/>
    </source>
</evidence>
<dbReference type="AlphaFoldDB" id="A0A0D0IM21"/>
<gene>
    <name evidence="4" type="ORF">SD72_07690</name>
</gene>
<keyword evidence="5" id="KW-1185">Reference proteome</keyword>
<dbReference type="InterPro" id="IPR009029">
    <property type="entry name" value="HMG_CoA_Rdtase_sub-bd_dom_sf"/>
</dbReference>
<comment type="catalytic activity">
    <reaction evidence="3">
        <text>(R)-mevalonate + 2 NAD(+) + CoA = (3S)-3-hydroxy-3-methylglutaryl-CoA + 2 NADH + 2 H(+)</text>
        <dbReference type="Rhea" id="RHEA:14833"/>
        <dbReference type="ChEBI" id="CHEBI:15378"/>
        <dbReference type="ChEBI" id="CHEBI:36464"/>
        <dbReference type="ChEBI" id="CHEBI:43074"/>
        <dbReference type="ChEBI" id="CHEBI:57287"/>
        <dbReference type="ChEBI" id="CHEBI:57540"/>
        <dbReference type="ChEBI" id="CHEBI:57945"/>
        <dbReference type="EC" id="1.1.1.88"/>
    </reaction>
</comment>
<comment type="pathway">
    <text evidence="3">Metabolic intermediate metabolism; (R)-mevalonate degradation; (S)-3-hydroxy-3-methylglutaryl-CoA from (R)-mevalonate: step 1/1.</text>
</comment>
<dbReference type="OrthoDB" id="9764892at2"/>
<dbReference type="CDD" id="cd00644">
    <property type="entry name" value="HMG-CoA_reductase_classII"/>
    <property type="match status" value="1"/>
</dbReference>
<dbReference type="SUPFAM" id="SSF56542">
    <property type="entry name" value="Substrate-binding domain of HMG-CoA reductase"/>
    <property type="match status" value="1"/>
</dbReference>
<comment type="caution">
    <text evidence="4">The sequence shown here is derived from an EMBL/GenBank/DDBJ whole genome shotgun (WGS) entry which is preliminary data.</text>
</comment>
<proteinExistence type="inferred from homology"/>
<dbReference type="GO" id="GO:0004420">
    <property type="term" value="F:hydroxymethylglutaryl-CoA reductase (NADPH) activity"/>
    <property type="evidence" value="ECO:0007669"/>
    <property type="project" value="InterPro"/>
</dbReference>
<dbReference type="PROSITE" id="PS00318">
    <property type="entry name" value="HMG_COA_REDUCTASE_2"/>
    <property type="match status" value="1"/>
</dbReference>
<dbReference type="GO" id="GO:0015936">
    <property type="term" value="P:coenzyme A metabolic process"/>
    <property type="evidence" value="ECO:0007669"/>
    <property type="project" value="InterPro"/>
</dbReference>
<dbReference type="GO" id="GO:0140643">
    <property type="term" value="F:hydroxymethylglutaryl-CoA reductase (NADH) activity"/>
    <property type="evidence" value="ECO:0007669"/>
    <property type="project" value="UniProtKB-EC"/>
</dbReference>
<dbReference type="InterPro" id="IPR023076">
    <property type="entry name" value="HMG_CoA_Rdtase_CS"/>
</dbReference>
<dbReference type="Gene3D" id="1.10.8.660">
    <property type="match status" value="1"/>
</dbReference>
<dbReference type="EMBL" id="JXSQ01000008">
    <property type="protein sequence ID" value="KIP52639.1"/>
    <property type="molecule type" value="Genomic_DNA"/>
</dbReference>
<name>A0A0D0IM21_9MICO</name>
<organism evidence="4 5">
    <name type="scientific">Leucobacter komagatae</name>
    <dbReference type="NCBI Taxonomy" id="55969"/>
    <lineage>
        <taxon>Bacteria</taxon>
        <taxon>Bacillati</taxon>
        <taxon>Actinomycetota</taxon>
        <taxon>Actinomycetes</taxon>
        <taxon>Micrococcales</taxon>
        <taxon>Microbacteriaceae</taxon>
        <taxon>Leucobacter</taxon>
    </lineage>
</organism>
<dbReference type="InterPro" id="IPR002202">
    <property type="entry name" value="HMG_CoA_Rdtase"/>
</dbReference>
<dbReference type="UniPathway" id="UPA00257">
    <property type="reaction ID" value="UER00367"/>
</dbReference>
<sequence>MAKTSRLSGLRNLSVSERRTALAEALDIDEVALQPLTGDGLSEEQAERMIENVIGQIGVPVGIATNFIVNGREVLVPMATEEPSVVAAASNIARMARPLGGITTTTSAPLMQAQIQLLDVTDPHGARARILESAVEIITLANEQDPKLVEIGGGAREVRVRLVPSSAGGVHVVVHLVVDVADAMGANAVNTMAEAVAGRLAEIAGGRPLLRILTNLADMRLVRAKLSIEPEALGGEQVVADMLTGALLAVDDPYRASTHNKGIMNGISAVVLATGNDTRAVEAGAHSYAARDGRYRALSRFERDASGALVATLELPMAVGLVGGATKSHPAARAAVGITEVRSAAELGEIVCAVGLAQNVAAVRALAAEGIQRGHMGLHARNVAVAAGAAAEEVDALATALVADGRVRQDVAEQLLTQLREQQ</sequence>
<dbReference type="PROSITE" id="PS01192">
    <property type="entry name" value="HMG_COA_REDUCTASE_3"/>
    <property type="match status" value="1"/>
</dbReference>
<keyword evidence="2 3" id="KW-0560">Oxidoreductase</keyword>
<evidence type="ECO:0000256" key="1">
    <source>
        <dbReference type="ARBA" id="ARBA00007661"/>
    </source>
</evidence>
<dbReference type="InterPro" id="IPR009023">
    <property type="entry name" value="HMG_CoA_Rdtase_NAD(P)-bd_sf"/>
</dbReference>
<dbReference type="RefSeq" id="WP_042543867.1">
    <property type="nucleotide sequence ID" value="NZ_JXSQ01000008.1"/>
</dbReference>
<dbReference type="PANTHER" id="PTHR10572">
    <property type="entry name" value="3-HYDROXY-3-METHYLGLUTARYL-COENZYME A REDUCTASE"/>
    <property type="match status" value="1"/>
</dbReference>
<dbReference type="InterPro" id="IPR004553">
    <property type="entry name" value="HMG_CoA_Rdtase_bac-typ"/>
</dbReference>
<reference evidence="4 5" key="1">
    <citation type="submission" date="2015-01" db="EMBL/GenBank/DDBJ databases">
        <title>Draft genome sequence of Leucobacter komagatae strain VKM ST2845.</title>
        <authorList>
            <person name="Karlyshev A.V."/>
            <person name="Kudryashova E.B."/>
        </authorList>
    </citation>
    <scope>NUCLEOTIDE SEQUENCE [LARGE SCALE GENOMIC DNA]</scope>
    <source>
        <strain evidence="4 5">VKM ST2845</strain>
    </source>
</reference>
<evidence type="ECO:0000313" key="5">
    <source>
        <dbReference type="Proteomes" id="UP000032120"/>
    </source>
</evidence>
<accession>A0A0D0IM21</accession>
<protein>
    <recommendedName>
        <fullName evidence="3">3-hydroxy-3-methylglutaryl coenzyme A reductase</fullName>
        <shortName evidence="3">HMG-CoA reductase</shortName>
        <ecNumber evidence="3">1.1.1.88</ecNumber>
    </recommendedName>
</protein>
<dbReference type="Pfam" id="PF00368">
    <property type="entry name" value="HMG-CoA_red"/>
    <property type="match status" value="1"/>
</dbReference>
<keyword evidence="3" id="KW-0520">NAD</keyword>
<dbReference type="NCBIfam" id="TIGR00532">
    <property type="entry name" value="HMG_CoA_R_NAD"/>
    <property type="match status" value="1"/>
</dbReference>